<feature type="compositionally biased region" description="Basic residues" evidence="1">
    <location>
        <begin position="28"/>
        <end position="39"/>
    </location>
</feature>
<dbReference type="EMBL" id="CADCTV010001104">
    <property type="protein sequence ID" value="CAA9379526.1"/>
    <property type="molecule type" value="Genomic_DNA"/>
</dbReference>
<protein>
    <submittedName>
        <fullName evidence="2">Uncharacterized protein</fullName>
    </submittedName>
</protein>
<gene>
    <name evidence="2" type="ORF">AVDCRST_MAG89-5261</name>
</gene>
<name>A0A6J4N6G0_9BACT</name>
<feature type="non-terminal residue" evidence="2">
    <location>
        <position position="94"/>
    </location>
</feature>
<accession>A0A6J4N6G0</accession>
<feature type="compositionally biased region" description="Low complexity" evidence="1">
    <location>
        <begin position="85"/>
        <end position="94"/>
    </location>
</feature>
<feature type="non-terminal residue" evidence="2">
    <location>
        <position position="1"/>
    </location>
</feature>
<proteinExistence type="predicted"/>
<organism evidence="2">
    <name type="scientific">uncultured Gemmatimonadota bacterium</name>
    <dbReference type="NCBI Taxonomy" id="203437"/>
    <lineage>
        <taxon>Bacteria</taxon>
        <taxon>Pseudomonadati</taxon>
        <taxon>Gemmatimonadota</taxon>
        <taxon>environmental samples</taxon>
    </lineage>
</organism>
<evidence type="ECO:0000313" key="2">
    <source>
        <dbReference type="EMBL" id="CAA9379526.1"/>
    </source>
</evidence>
<evidence type="ECO:0000256" key="1">
    <source>
        <dbReference type="SAM" id="MobiDB-lite"/>
    </source>
</evidence>
<sequence>EGDEDGDGAGPCPVAGRLRIQPHPGAGRIHRARQGRHRRGAAEPQPADPQPGGHRQGRLRVRAGHLQRRGGGTRGAAAHRRHGAAADAVAPAAL</sequence>
<dbReference type="AlphaFoldDB" id="A0A6J4N6G0"/>
<feature type="compositionally biased region" description="Basic residues" evidence="1">
    <location>
        <begin position="55"/>
        <end position="68"/>
    </location>
</feature>
<feature type="region of interest" description="Disordered" evidence="1">
    <location>
        <begin position="1"/>
        <end position="94"/>
    </location>
</feature>
<reference evidence="2" key="1">
    <citation type="submission" date="2020-02" db="EMBL/GenBank/DDBJ databases">
        <authorList>
            <person name="Meier V. D."/>
        </authorList>
    </citation>
    <scope>NUCLEOTIDE SEQUENCE</scope>
    <source>
        <strain evidence="2">AVDCRST_MAG89</strain>
    </source>
</reference>